<dbReference type="AlphaFoldDB" id="A0A1T5E6Z4"/>
<name>A0A1T5E6Z4_9FLAO</name>
<keyword evidence="2" id="KW-1185">Reference proteome</keyword>
<sequence length="98" mass="11588">MKPTDFEILLDHLQNVLKLELNNEDSSRVCFAFENEELRDDFKISFTPNDVELYLIKIKNYCNKTSSIKDFIINKNSKIPLPKTAELFWNVIKFDTKN</sequence>
<protein>
    <submittedName>
        <fullName evidence="1">Uncharacterized protein</fullName>
    </submittedName>
</protein>
<accession>A0A1T5E6Z4</accession>
<dbReference type="EMBL" id="FUYZ01000003">
    <property type="protein sequence ID" value="SKB79635.1"/>
    <property type="molecule type" value="Genomic_DNA"/>
</dbReference>
<evidence type="ECO:0000313" key="2">
    <source>
        <dbReference type="Proteomes" id="UP000191112"/>
    </source>
</evidence>
<evidence type="ECO:0000313" key="1">
    <source>
        <dbReference type="EMBL" id="SKB79635.1"/>
    </source>
</evidence>
<organism evidence="1 2">
    <name type="scientific">Soonwooa buanensis</name>
    <dbReference type="NCBI Taxonomy" id="619805"/>
    <lineage>
        <taxon>Bacteria</taxon>
        <taxon>Pseudomonadati</taxon>
        <taxon>Bacteroidota</taxon>
        <taxon>Flavobacteriia</taxon>
        <taxon>Flavobacteriales</taxon>
        <taxon>Weeksellaceae</taxon>
        <taxon>Chryseobacterium group</taxon>
        <taxon>Soonwooa</taxon>
    </lineage>
</organism>
<dbReference type="Proteomes" id="UP000191112">
    <property type="component" value="Unassembled WGS sequence"/>
</dbReference>
<proteinExistence type="predicted"/>
<reference evidence="1 2" key="1">
    <citation type="submission" date="2017-02" db="EMBL/GenBank/DDBJ databases">
        <authorList>
            <person name="Peterson S.W."/>
        </authorList>
    </citation>
    <scope>NUCLEOTIDE SEQUENCE [LARGE SCALE GENOMIC DNA]</scope>
    <source>
        <strain evidence="1 2">DSM 22323</strain>
    </source>
</reference>
<dbReference type="STRING" id="619805.SAMN05660477_01156"/>
<gene>
    <name evidence="1" type="ORF">SAMN05660477_01156</name>
</gene>